<dbReference type="EMBL" id="AP022590">
    <property type="protein sequence ID" value="BBY38378.1"/>
    <property type="molecule type" value="Genomic_DNA"/>
</dbReference>
<reference evidence="2 3" key="1">
    <citation type="submission" date="2017-02" db="EMBL/GenBank/DDBJ databases">
        <title>The new phylogeny of genus Mycobacterium.</title>
        <authorList>
            <person name="Tortoli E."/>
            <person name="Trovato A."/>
            <person name="Cirillo D.M."/>
        </authorList>
    </citation>
    <scope>NUCLEOTIDE SEQUENCE [LARGE SCALE GENOMIC DNA]</scope>
    <source>
        <strain evidence="2 3">DSM 45255</strain>
    </source>
</reference>
<protein>
    <submittedName>
        <fullName evidence="2">Uncharacterized protein</fullName>
    </submittedName>
</protein>
<dbReference type="AlphaFoldDB" id="A0A1X0G0M0"/>
<evidence type="ECO:0000313" key="3">
    <source>
        <dbReference type="Proteomes" id="UP000192760"/>
    </source>
</evidence>
<sequence>MEALDLVVAKLKAGEKQRLVIGVEHGTGTCTCEGAAFECAFTRRARPFWWLILSERHAMDENTYSDVNALTAERIADAPLPTHSTLRMRQNVFVQFGRFVRINLKMLRVIYGHG</sequence>
<reference evidence="1 4" key="2">
    <citation type="journal article" date="2019" name="Emerg. Microbes Infect.">
        <title>Comprehensive subspecies identification of 175 nontuberculous mycobacteria species based on 7547 genomic profiles.</title>
        <authorList>
            <person name="Matsumoto Y."/>
            <person name="Kinjo T."/>
            <person name="Motooka D."/>
            <person name="Nabeya D."/>
            <person name="Jung N."/>
            <person name="Uechi K."/>
            <person name="Horii T."/>
            <person name="Iida T."/>
            <person name="Fujita J."/>
            <person name="Nakamura S."/>
        </authorList>
    </citation>
    <scope>NUCLEOTIDE SEQUENCE [LARGE SCALE GENOMIC DNA]</scope>
    <source>
        <strain evidence="1 4">JCM 18113</strain>
    </source>
</reference>
<evidence type="ECO:0000313" key="2">
    <source>
        <dbReference type="EMBL" id="ORB07318.1"/>
    </source>
</evidence>
<dbReference type="Proteomes" id="UP000192760">
    <property type="component" value="Unassembled WGS sequence"/>
</dbReference>
<evidence type="ECO:0000313" key="4">
    <source>
        <dbReference type="Proteomes" id="UP000465812"/>
    </source>
</evidence>
<evidence type="ECO:0000313" key="1">
    <source>
        <dbReference type="EMBL" id="BBY38378.1"/>
    </source>
</evidence>
<proteinExistence type="predicted"/>
<dbReference type="RefSeq" id="WP_232068953.1">
    <property type="nucleotide sequence ID" value="NZ_AP022590.1"/>
</dbReference>
<accession>A0A1X0G0M0</accession>
<dbReference type="EMBL" id="MVHW01000006">
    <property type="protein sequence ID" value="ORB07318.1"/>
    <property type="molecule type" value="Genomic_DNA"/>
</dbReference>
<organism evidence="2 3">
    <name type="scientific">Mycobacterium mantenii</name>
    <dbReference type="NCBI Taxonomy" id="560555"/>
    <lineage>
        <taxon>Bacteria</taxon>
        <taxon>Bacillati</taxon>
        <taxon>Actinomycetota</taxon>
        <taxon>Actinomycetes</taxon>
        <taxon>Mycobacteriales</taxon>
        <taxon>Mycobacteriaceae</taxon>
        <taxon>Mycobacterium</taxon>
        <taxon>Mycobacterium avium complex (MAC)</taxon>
    </lineage>
</organism>
<dbReference type="Proteomes" id="UP000465812">
    <property type="component" value="Chromosome"/>
</dbReference>
<gene>
    <name evidence="2" type="ORF">BST30_07505</name>
    <name evidence="1" type="ORF">MMAN_25120</name>
</gene>
<name>A0A1X0G0M0_MYCNT</name>
<reference evidence="1" key="3">
    <citation type="submission" date="2020-02" db="EMBL/GenBank/DDBJ databases">
        <authorList>
            <person name="Matsumoto Y."/>
            <person name="Motooka D."/>
            <person name="Nakamura S."/>
        </authorList>
    </citation>
    <scope>NUCLEOTIDE SEQUENCE</scope>
    <source>
        <strain evidence="1">JCM 18113</strain>
    </source>
</reference>
<keyword evidence="4" id="KW-1185">Reference proteome</keyword>